<accession>A0A2N0ZMN2</accession>
<dbReference type="AlphaFoldDB" id="A0A2N0ZMN2"/>
<name>A0A2N0ZMN2_9BACI</name>
<keyword evidence="2" id="KW-1185">Reference proteome</keyword>
<evidence type="ECO:0000313" key="1">
    <source>
        <dbReference type="EMBL" id="PKG30770.1"/>
    </source>
</evidence>
<dbReference type="Proteomes" id="UP000233343">
    <property type="component" value="Unassembled WGS sequence"/>
</dbReference>
<protein>
    <submittedName>
        <fullName evidence="1">Uncharacterized protein</fullName>
    </submittedName>
</protein>
<comment type="caution">
    <text evidence="1">The sequence shown here is derived from an EMBL/GenBank/DDBJ whole genome shotgun (WGS) entry which is preliminary data.</text>
</comment>
<reference evidence="1 2" key="1">
    <citation type="journal article" date="2010" name="Int. J. Syst. Evol. Microbiol.">
        <title>Bacillus horneckiae sp. nov., isolated from a spacecraft-assembly clean room.</title>
        <authorList>
            <person name="Vaishampayan P."/>
            <person name="Probst A."/>
            <person name="Krishnamurthi S."/>
            <person name="Ghosh S."/>
            <person name="Osman S."/>
            <person name="McDowall A."/>
            <person name="Ruckmani A."/>
            <person name="Mayilraj S."/>
            <person name="Venkateswaran K."/>
        </authorList>
    </citation>
    <scope>NUCLEOTIDE SEQUENCE [LARGE SCALE GENOMIC DNA]</scope>
    <source>
        <strain evidence="2">1PO1SC</strain>
    </source>
</reference>
<sequence length="77" mass="8927">MFGTVQYFINSLKSTIMINHSAERACSLQEEFESIKYEIAALSIEKATINHYLNNAEKAYSIVRQDVIGWEEKEDEH</sequence>
<gene>
    <name evidence="1" type="ORF">CWS20_01445</name>
</gene>
<organism evidence="1 2">
    <name type="scientific">Cytobacillus horneckiae</name>
    <dbReference type="NCBI Taxonomy" id="549687"/>
    <lineage>
        <taxon>Bacteria</taxon>
        <taxon>Bacillati</taxon>
        <taxon>Bacillota</taxon>
        <taxon>Bacilli</taxon>
        <taxon>Bacillales</taxon>
        <taxon>Bacillaceae</taxon>
        <taxon>Cytobacillus</taxon>
    </lineage>
</organism>
<dbReference type="RefSeq" id="WP_066193655.1">
    <property type="nucleotide sequence ID" value="NZ_JAFDQP010000003.1"/>
</dbReference>
<dbReference type="EMBL" id="PISD01000005">
    <property type="protein sequence ID" value="PKG30770.1"/>
    <property type="molecule type" value="Genomic_DNA"/>
</dbReference>
<evidence type="ECO:0000313" key="2">
    <source>
        <dbReference type="Proteomes" id="UP000233343"/>
    </source>
</evidence>
<proteinExistence type="predicted"/>